<dbReference type="InParanoid" id="A0A2T2ZTK1"/>
<sequence length="89" mass="9587">MGSTRPPKKSFSSSSSASSYSSSDSDFSSTSSVRVSLDRPVASIEIIRCMRCAREAEMTSTDSPSMYGMVPVGTGIFYCDKCARVTGYR</sequence>
<evidence type="ECO:0000256" key="1">
    <source>
        <dbReference type="SAM" id="MobiDB-lite"/>
    </source>
</evidence>
<protein>
    <submittedName>
        <fullName evidence="2">Uncharacterized protein</fullName>
    </submittedName>
</protein>
<dbReference type="EMBL" id="KZ678720">
    <property type="protein sequence ID" value="PSR76236.1"/>
    <property type="molecule type" value="Genomic_DNA"/>
</dbReference>
<dbReference type="Proteomes" id="UP000241462">
    <property type="component" value="Unassembled WGS sequence"/>
</dbReference>
<dbReference type="OrthoDB" id="3920481at2759"/>
<dbReference type="AlphaFoldDB" id="A0A2T2ZTK1"/>
<organism evidence="2 3">
    <name type="scientific">Coniella lustricola</name>
    <dbReference type="NCBI Taxonomy" id="2025994"/>
    <lineage>
        <taxon>Eukaryota</taxon>
        <taxon>Fungi</taxon>
        <taxon>Dikarya</taxon>
        <taxon>Ascomycota</taxon>
        <taxon>Pezizomycotina</taxon>
        <taxon>Sordariomycetes</taxon>
        <taxon>Sordariomycetidae</taxon>
        <taxon>Diaporthales</taxon>
        <taxon>Schizoparmaceae</taxon>
        <taxon>Coniella</taxon>
    </lineage>
</organism>
<gene>
    <name evidence="2" type="ORF">BD289DRAFT_378826</name>
</gene>
<name>A0A2T2ZTK1_9PEZI</name>
<keyword evidence="3" id="KW-1185">Reference proteome</keyword>
<evidence type="ECO:0000313" key="2">
    <source>
        <dbReference type="EMBL" id="PSR76236.1"/>
    </source>
</evidence>
<proteinExistence type="predicted"/>
<feature type="region of interest" description="Disordered" evidence="1">
    <location>
        <begin position="1"/>
        <end position="35"/>
    </location>
</feature>
<accession>A0A2T2ZTK1</accession>
<reference evidence="2 3" key="1">
    <citation type="journal article" date="2018" name="Mycol. Prog.">
        <title>Coniella lustricola, a new species from submerged detritus.</title>
        <authorList>
            <person name="Raudabaugh D.B."/>
            <person name="Iturriaga T."/>
            <person name="Carver A."/>
            <person name="Mondo S."/>
            <person name="Pangilinan J."/>
            <person name="Lipzen A."/>
            <person name="He G."/>
            <person name="Amirebrahimi M."/>
            <person name="Grigoriev I.V."/>
            <person name="Miller A.N."/>
        </authorList>
    </citation>
    <scope>NUCLEOTIDE SEQUENCE [LARGE SCALE GENOMIC DNA]</scope>
    <source>
        <strain evidence="2 3">B22-T-1</strain>
    </source>
</reference>
<evidence type="ECO:0000313" key="3">
    <source>
        <dbReference type="Proteomes" id="UP000241462"/>
    </source>
</evidence>